<gene>
    <name evidence="2" type="ORF">FNJ47_20845</name>
</gene>
<protein>
    <recommendedName>
        <fullName evidence="4">CDP-alcohol phosphatidyltransferase</fullName>
    </recommendedName>
</protein>
<dbReference type="InterPro" id="IPR000462">
    <property type="entry name" value="CDP-OH_P_trans"/>
</dbReference>
<feature type="transmembrane region" description="Helical" evidence="1">
    <location>
        <begin position="182"/>
        <end position="201"/>
    </location>
</feature>
<evidence type="ECO:0000256" key="1">
    <source>
        <dbReference type="SAM" id="Phobius"/>
    </source>
</evidence>
<evidence type="ECO:0008006" key="4">
    <source>
        <dbReference type="Google" id="ProtNLM"/>
    </source>
</evidence>
<dbReference type="AlphaFoldDB" id="A0A6P1BIB5"/>
<dbReference type="EMBL" id="VKHP01000083">
    <property type="protein sequence ID" value="NEU98207.1"/>
    <property type="molecule type" value="Genomic_DNA"/>
</dbReference>
<proteinExistence type="predicted"/>
<keyword evidence="1" id="KW-0812">Transmembrane</keyword>
<organism evidence="2 3">
    <name type="scientific">Bradyrhizobium uaiense</name>
    <dbReference type="NCBI Taxonomy" id="2594946"/>
    <lineage>
        <taxon>Bacteria</taxon>
        <taxon>Pseudomonadati</taxon>
        <taxon>Pseudomonadota</taxon>
        <taxon>Alphaproteobacteria</taxon>
        <taxon>Hyphomicrobiales</taxon>
        <taxon>Nitrobacteraceae</taxon>
        <taxon>Bradyrhizobium</taxon>
    </lineage>
</organism>
<feature type="transmembrane region" description="Helical" evidence="1">
    <location>
        <begin position="9"/>
        <end position="28"/>
    </location>
</feature>
<accession>A0A6P1BIB5</accession>
<feature type="transmembrane region" description="Helical" evidence="1">
    <location>
        <begin position="152"/>
        <end position="170"/>
    </location>
</feature>
<keyword evidence="3" id="KW-1185">Reference proteome</keyword>
<keyword evidence="1" id="KW-1133">Transmembrane helix</keyword>
<comment type="caution">
    <text evidence="2">The sequence shown here is derived from an EMBL/GenBank/DDBJ whole genome shotgun (WGS) entry which is preliminary data.</text>
</comment>
<reference evidence="2 3" key="1">
    <citation type="journal article" date="2020" name="Arch. Microbiol.">
        <title>Bradyrhizobium uaiense sp. nov., a new highly efficient cowpea symbiont.</title>
        <authorList>
            <person name="Cabral Michel D."/>
            <person name="Azarias Guimaraes A."/>
            <person name="Martins da Costa E."/>
            <person name="Soares de Carvalho T."/>
            <person name="Balsanelli E."/>
            <person name="Willems A."/>
            <person name="Maltempi de Souza E."/>
            <person name="de Souza Moreira F.M."/>
        </authorList>
    </citation>
    <scope>NUCLEOTIDE SEQUENCE [LARGE SCALE GENOMIC DNA]</scope>
    <source>
        <strain evidence="2 3">UFLA 03-164</strain>
    </source>
</reference>
<keyword evidence="1" id="KW-0472">Membrane</keyword>
<dbReference type="Pfam" id="PF01066">
    <property type="entry name" value="CDP-OH_P_transf"/>
    <property type="match status" value="1"/>
</dbReference>
<dbReference type="RefSeq" id="WP_163156297.1">
    <property type="nucleotide sequence ID" value="NZ_VKHP01000083.1"/>
</dbReference>
<dbReference type="GO" id="GO:0008654">
    <property type="term" value="P:phospholipid biosynthetic process"/>
    <property type="evidence" value="ECO:0007669"/>
    <property type="project" value="InterPro"/>
</dbReference>
<dbReference type="Gene3D" id="1.20.120.1760">
    <property type="match status" value="1"/>
</dbReference>
<dbReference type="InterPro" id="IPR043130">
    <property type="entry name" value="CDP-OH_PTrfase_TM_dom"/>
</dbReference>
<evidence type="ECO:0000313" key="2">
    <source>
        <dbReference type="EMBL" id="NEU98207.1"/>
    </source>
</evidence>
<sequence length="202" mass="21323">MLKYLWDPANAITTGGLVFSSVSLFLAVSNRLELSIAAALWAVLSDHLDGIVATRTKHRHPDVAKMGKSLDGFADIIYGAVLPAVIVIQLSSASVFALVTATALLAAGAIRLSYFANFGRSGNGDFLGLPLSYDIPVMAVIFLARPTVSDELIVHFTLGTFILLAGLHVAPIRVLAPNVTMYLAISIFAVVASSVLTLRGLS</sequence>
<dbReference type="Proteomes" id="UP000468531">
    <property type="component" value="Unassembled WGS sequence"/>
</dbReference>
<name>A0A6P1BIB5_9BRAD</name>
<evidence type="ECO:0000313" key="3">
    <source>
        <dbReference type="Proteomes" id="UP000468531"/>
    </source>
</evidence>
<dbReference type="GO" id="GO:0016780">
    <property type="term" value="F:phosphotransferase activity, for other substituted phosphate groups"/>
    <property type="evidence" value="ECO:0007669"/>
    <property type="project" value="InterPro"/>
</dbReference>
<dbReference type="GO" id="GO:0016020">
    <property type="term" value="C:membrane"/>
    <property type="evidence" value="ECO:0007669"/>
    <property type="project" value="InterPro"/>
</dbReference>
<feature type="transmembrane region" description="Helical" evidence="1">
    <location>
        <begin position="126"/>
        <end position="146"/>
    </location>
</feature>